<dbReference type="EMBL" id="HG938357">
    <property type="protein sequence ID" value="CDN58371.1"/>
    <property type="molecule type" value="Genomic_DNA"/>
</dbReference>
<evidence type="ECO:0000256" key="4">
    <source>
        <dbReference type="SAM" id="Phobius"/>
    </source>
</evidence>
<protein>
    <submittedName>
        <fullName evidence="6">MFS transporter</fullName>
    </submittedName>
</protein>
<evidence type="ECO:0000259" key="5">
    <source>
        <dbReference type="PROSITE" id="PS50850"/>
    </source>
</evidence>
<gene>
    <name evidence="6" type="ORF">RG1141_PB00230</name>
</gene>
<feature type="transmembrane region" description="Helical" evidence="4">
    <location>
        <begin position="209"/>
        <end position="235"/>
    </location>
</feature>
<dbReference type="SUPFAM" id="SSF103473">
    <property type="entry name" value="MFS general substrate transporter"/>
    <property type="match status" value="1"/>
</dbReference>
<keyword evidence="3 4" id="KW-0472">Membrane</keyword>
<dbReference type="InterPro" id="IPR020846">
    <property type="entry name" value="MFS_dom"/>
</dbReference>
<dbReference type="GO" id="GO:0022857">
    <property type="term" value="F:transmembrane transporter activity"/>
    <property type="evidence" value="ECO:0007669"/>
    <property type="project" value="InterPro"/>
</dbReference>
<geneLocation type="plasmid" evidence="7">
    <name>III</name>
</geneLocation>
<evidence type="ECO:0000256" key="1">
    <source>
        <dbReference type="ARBA" id="ARBA00022692"/>
    </source>
</evidence>
<feature type="transmembrane region" description="Helical" evidence="4">
    <location>
        <begin position="241"/>
        <end position="262"/>
    </location>
</feature>
<feature type="transmembrane region" description="Helical" evidence="4">
    <location>
        <begin position="274"/>
        <end position="292"/>
    </location>
</feature>
<feature type="transmembrane region" description="Helical" evidence="4">
    <location>
        <begin position="168"/>
        <end position="189"/>
    </location>
</feature>
<keyword evidence="1 4" id="KW-0812">Transmembrane</keyword>
<organism evidence="6 7">
    <name type="scientific">Neorhizobium galegae bv. officinalis bv. officinalis str. HAMBI 1141</name>
    <dbReference type="NCBI Taxonomy" id="1028801"/>
    <lineage>
        <taxon>Bacteria</taxon>
        <taxon>Pseudomonadati</taxon>
        <taxon>Pseudomonadota</taxon>
        <taxon>Alphaproteobacteria</taxon>
        <taxon>Hyphomicrobiales</taxon>
        <taxon>Rhizobiaceae</taxon>
        <taxon>Rhizobium/Agrobacterium group</taxon>
        <taxon>Neorhizobium</taxon>
    </lineage>
</organism>
<dbReference type="AlphaFoldDB" id="A0A068TJY4"/>
<keyword evidence="6" id="KW-0614">Plasmid</keyword>
<dbReference type="PROSITE" id="PS50850">
    <property type="entry name" value="MFS"/>
    <property type="match status" value="1"/>
</dbReference>
<evidence type="ECO:0000313" key="7">
    <source>
        <dbReference type="Proteomes" id="UP000028186"/>
    </source>
</evidence>
<accession>A0A068TJY4</accession>
<evidence type="ECO:0000256" key="3">
    <source>
        <dbReference type="ARBA" id="ARBA00023136"/>
    </source>
</evidence>
<feature type="domain" description="Major facilitator superfamily (MFS) profile" evidence="5">
    <location>
        <begin position="208"/>
        <end position="386"/>
    </location>
</feature>
<feature type="transmembrane region" description="Helical" evidence="4">
    <location>
        <begin position="106"/>
        <end position="128"/>
    </location>
</feature>
<dbReference type="InterPro" id="IPR011701">
    <property type="entry name" value="MFS"/>
</dbReference>
<feature type="transmembrane region" description="Helical" evidence="4">
    <location>
        <begin position="331"/>
        <end position="352"/>
    </location>
</feature>
<proteinExistence type="predicted"/>
<feature type="transmembrane region" description="Helical" evidence="4">
    <location>
        <begin position="298"/>
        <end position="319"/>
    </location>
</feature>
<keyword evidence="2 4" id="KW-1133">Transmembrane helix</keyword>
<sequence>MTGTSLLTNSWPLLRWFVSSATLTVPQAAGPVAFSFIALSLTGSTSGGAAMILAMTLAQIAGAVPLARLGRNLPAATTFRLLISFRAMALASITVCAAYGASFEWLVLFAAAAGLVNGAAYGFLRTLLNHFVLASRLPRALGIASTLNEVTFVLAPVAASGLATVSPLLALLAMTTLGALPAIVVPWTAAVARVEGLPTLHGKLLSPEVLLWFACAAASGATVASIEIGAVALALNFGYEPALAITFTVPLCLASVAGGIWISVRNRMASRTAVVVQLAAMALGSALAAVNHSMVMTVVGTVLIGVVLAPLGTYFSLALDTLAPPERRPELFALLRTSQAGGVVCASALLTFVSLSSALVWVTALMTAVTLAVALAPTRLNIQNRA</sequence>
<name>A0A068TJY4_NEOGA</name>
<evidence type="ECO:0000256" key="2">
    <source>
        <dbReference type="ARBA" id="ARBA00022989"/>
    </source>
</evidence>
<dbReference type="Gene3D" id="1.20.1250.20">
    <property type="entry name" value="MFS general substrate transporter like domains"/>
    <property type="match status" value="1"/>
</dbReference>
<dbReference type="KEGG" id="ngl:RG1141_PB00230"/>
<feature type="transmembrane region" description="Helical" evidence="4">
    <location>
        <begin position="79"/>
        <end position="100"/>
    </location>
</feature>
<feature type="transmembrane region" description="Helical" evidence="4">
    <location>
        <begin position="21"/>
        <end position="41"/>
    </location>
</feature>
<dbReference type="Pfam" id="PF07690">
    <property type="entry name" value="MFS_1"/>
    <property type="match status" value="1"/>
</dbReference>
<feature type="transmembrane region" description="Helical" evidence="4">
    <location>
        <begin position="358"/>
        <end position="376"/>
    </location>
</feature>
<dbReference type="HOGENOM" id="CLU_715378_0_0_5"/>
<dbReference type="Proteomes" id="UP000028186">
    <property type="component" value="Plasmid pHAMBI1141b"/>
</dbReference>
<evidence type="ECO:0000313" key="6">
    <source>
        <dbReference type="EMBL" id="CDN58371.1"/>
    </source>
</evidence>
<feature type="transmembrane region" description="Helical" evidence="4">
    <location>
        <begin position="140"/>
        <end position="162"/>
    </location>
</feature>
<reference evidence="7" key="1">
    <citation type="journal article" date="2014" name="BMC Genomics">
        <title>Genome sequencing of two Neorhizobium galegae strains reveals a noeT gene responsible for the unusual acetylation of the nodulation factors.</title>
        <authorList>
            <person name="Osterman J."/>
            <person name="Marsh J."/>
            <person name="Laine P.K."/>
            <person name="Zeng Z."/>
            <person name="Alatalo E."/>
            <person name="Sullivan J.T."/>
            <person name="Young J.P."/>
            <person name="Thomas-Oates J."/>
            <person name="Paulin L."/>
            <person name="Lindstrom K."/>
        </authorList>
    </citation>
    <scope>NUCLEOTIDE SEQUENCE [LARGE SCALE GENOMIC DNA]</scope>
    <source>
        <strain evidence="7">HAMBI 1141</strain>
        <plasmid evidence="7">III</plasmid>
    </source>
</reference>
<feature type="transmembrane region" description="Helical" evidence="4">
    <location>
        <begin position="47"/>
        <end position="67"/>
    </location>
</feature>
<dbReference type="PATRIC" id="fig|1028801.3.peg.6167"/>
<dbReference type="InterPro" id="IPR036259">
    <property type="entry name" value="MFS_trans_sf"/>
</dbReference>